<feature type="region of interest" description="Disordered" evidence="19">
    <location>
        <begin position="941"/>
        <end position="1482"/>
    </location>
</feature>
<feature type="region of interest" description="Disordered" evidence="19">
    <location>
        <begin position="828"/>
        <end position="847"/>
    </location>
</feature>
<dbReference type="GO" id="GO:0005509">
    <property type="term" value="F:calcium ion binding"/>
    <property type="evidence" value="ECO:0007669"/>
    <property type="project" value="InterPro"/>
</dbReference>
<evidence type="ECO:0000256" key="19">
    <source>
        <dbReference type="SAM" id="MobiDB-lite"/>
    </source>
</evidence>
<dbReference type="GO" id="GO:0016197">
    <property type="term" value="P:endosomal transport"/>
    <property type="evidence" value="ECO:0007669"/>
    <property type="project" value="TreeGrafter"/>
</dbReference>
<keyword evidence="13 18" id="KW-0175">Coiled coil</keyword>
<dbReference type="InterPro" id="IPR003124">
    <property type="entry name" value="WH2_dom"/>
</dbReference>
<feature type="compositionally biased region" description="Polar residues" evidence="19">
    <location>
        <begin position="357"/>
        <end position="369"/>
    </location>
</feature>
<feature type="compositionally biased region" description="Basic and acidic residues" evidence="19">
    <location>
        <begin position="793"/>
        <end position="816"/>
    </location>
</feature>
<feature type="compositionally biased region" description="Basic and acidic residues" evidence="19">
    <location>
        <begin position="1025"/>
        <end position="1054"/>
    </location>
</feature>
<keyword evidence="11" id="KW-0677">Repeat</keyword>
<dbReference type="SMART" id="SM00054">
    <property type="entry name" value="EFh"/>
    <property type="match status" value="2"/>
</dbReference>
<feature type="region of interest" description="Disordered" evidence="19">
    <location>
        <begin position="300"/>
        <end position="380"/>
    </location>
</feature>
<feature type="compositionally biased region" description="Basic and acidic residues" evidence="19">
    <location>
        <begin position="575"/>
        <end position="590"/>
    </location>
</feature>
<feature type="compositionally biased region" description="Low complexity" evidence="19">
    <location>
        <begin position="1156"/>
        <end position="1166"/>
    </location>
</feature>
<keyword evidence="23" id="KW-1185">Reference proteome</keyword>
<evidence type="ECO:0000256" key="11">
    <source>
        <dbReference type="ARBA" id="ARBA00022737"/>
    </source>
</evidence>
<dbReference type="GO" id="GO:0030479">
    <property type="term" value="C:actin cortical patch"/>
    <property type="evidence" value="ECO:0007669"/>
    <property type="project" value="UniProtKB-SubCell"/>
</dbReference>
<feature type="domain" description="EH" evidence="20">
    <location>
        <begin position="435"/>
        <end position="524"/>
    </location>
</feature>
<gene>
    <name evidence="22" type="ORF">OEA41_004342</name>
</gene>
<feature type="compositionally biased region" description="Polar residues" evidence="19">
    <location>
        <begin position="1240"/>
        <end position="1269"/>
    </location>
</feature>
<dbReference type="GO" id="GO:0010008">
    <property type="term" value="C:endosome membrane"/>
    <property type="evidence" value="ECO:0007669"/>
    <property type="project" value="UniProtKB-SubCell"/>
</dbReference>
<feature type="region of interest" description="Disordered" evidence="19">
    <location>
        <begin position="867"/>
        <end position="922"/>
    </location>
</feature>
<keyword evidence="12" id="KW-0967">Endosome</keyword>
<dbReference type="EMBL" id="JASNWA010000010">
    <property type="protein sequence ID" value="KAK3167896.1"/>
    <property type="molecule type" value="Genomic_DNA"/>
</dbReference>
<keyword evidence="10" id="KW-0254">Endocytosis</keyword>
<feature type="compositionally biased region" description="Low complexity" evidence="19">
    <location>
        <begin position="16"/>
        <end position="43"/>
    </location>
</feature>
<dbReference type="Pfam" id="PF02205">
    <property type="entry name" value="WH2"/>
    <property type="match status" value="1"/>
</dbReference>
<dbReference type="SMART" id="SM00027">
    <property type="entry name" value="EH"/>
    <property type="match status" value="2"/>
</dbReference>
<evidence type="ECO:0000256" key="5">
    <source>
        <dbReference type="ARBA" id="ARBA00011159"/>
    </source>
</evidence>
<comment type="caution">
    <text evidence="22">The sequence shown here is derived from an EMBL/GenBank/DDBJ whole genome shotgun (WGS) entry which is preliminary data.</text>
</comment>
<evidence type="ECO:0000256" key="18">
    <source>
        <dbReference type="SAM" id="Coils"/>
    </source>
</evidence>
<reference evidence="22" key="1">
    <citation type="submission" date="2022-11" db="EMBL/GenBank/DDBJ databases">
        <title>Chromosomal genome sequence assembly and mating type (MAT) locus characterization of the leprose asexual lichenized fungus Lepraria neglecta (Nyl.) Erichsen.</title>
        <authorList>
            <person name="Allen J.L."/>
            <person name="Pfeffer B."/>
        </authorList>
    </citation>
    <scope>NUCLEOTIDE SEQUENCE</scope>
    <source>
        <strain evidence="22">Allen 5258</strain>
    </source>
</reference>
<dbReference type="InterPro" id="IPR000261">
    <property type="entry name" value="EH_dom"/>
</dbReference>
<organism evidence="22 23">
    <name type="scientific">Lepraria neglecta</name>
    <dbReference type="NCBI Taxonomy" id="209136"/>
    <lineage>
        <taxon>Eukaryota</taxon>
        <taxon>Fungi</taxon>
        <taxon>Dikarya</taxon>
        <taxon>Ascomycota</taxon>
        <taxon>Pezizomycotina</taxon>
        <taxon>Lecanoromycetes</taxon>
        <taxon>OSLEUM clade</taxon>
        <taxon>Lecanoromycetidae</taxon>
        <taxon>Lecanorales</taxon>
        <taxon>Lecanorineae</taxon>
        <taxon>Stereocaulaceae</taxon>
        <taxon>Lepraria</taxon>
    </lineage>
</organism>
<keyword evidence="9" id="KW-0963">Cytoplasm</keyword>
<evidence type="ECO:0000256" key="9">
    <source>
        <dbReference type="ARBA" id="ARBA00022490"/>
    </source>
</evidence>
<evidence type="ECO:0000256" key="16">
    <source>
        <dbReference type="ARBA" id="ARBA00023212"/>
    </source>
</evidence>
<dbReference type="GO" id="GO:0003779">
    <property type="term" value="F:actin binding"/>
    <property type="evidence" value="ECO:0007669"/>
    <property type="project" value="UniProtKB-KW"/>
</dbReference>
<evidence type="ECO:0000256" key="17">
    <source>
        <dbReference type="ARBA" id="ARBA00025194"/>
    </source>
</evidence>
<evidence type="ECO:0000313" key="23">
    <source>
        <dbReference type="Proteomes" id="UP001276659"/>
    </source>
</evidence>
<evidence type="ECO:0000256" key="12">
    <source>
        <dbReference type="ARBA" id="ARBA00022753"/>
    </source>
</evidence>
<feature type="compositionally biased region" description="Basic and acidic residues" evidence="19">
    <location>
        <begin position="873"/>
        <end position="892"/>
    </location>
</feature>
<evidence type="ECO:0000256" key="14">
    <source>
        <dbReference type="ARBA" id="ARBA00023136"/>
    </source>
</evidence>
<dbReference type="GO" id="GO:0005886">
    <property type="term" value="C:plasma membrane"/>
    <property type="evidence" value="ECO:0007669"/>
    <property type="project" value="UniProtKB-SubCell"/>
</dbReference>
<evidence type="ECO:0000259" key="21">
    <source>
        <dbReference type="PROSITE" id="PS50222"/>
    </source>
</evidence>
<comment type="similarity">
    <text evidence="4">Belongs to the PAN1 family.</text>
</comment>
<protein>
    <recommendedName>
        <fullName evidence="6">Actin cytoskeleton-regulatory complex protein PAN1</fullName>
    </recommendedName>
    <alternativeName>
        <fullName evidence="7">Actin cytoskeleton-regulatory complex protein pan1</fullName>
    </alternativeName>
</protein>
<dbReference type="Gene3D" id="1.10.238.10">
    <property type="entry name" value="EF-hand"/>
    <property type="match status" value="2"/>
</dbReference>
<comment type="subunit">
    <text evidence="5">Component of the PAN1 actin cytoskeleton-regulatory complex.</text>
</comment>
<feature type="compositionally biased region" description="Low complexity" evidence="19">
    <location>
        <begin position="322"/>
        <end position="341"/>
    </location>
</feature>
<feature type="region of interest" description="Disordered" evidence="19">
    <location>
        <begin position="562"/>
        <end position="624"/>
    </location>
</feature>
<dbReference type="SUPFAM" id="SSF47473">
    <property type="entry name" value="EF-hand"/>
    <property type="match status" value="2"/>
</dbReference>
<sequence>MYSNSNAYLGGTSARPGPSQYGQSSFSQPGQQQQQPNGFAPQPTGFAGPPLQQQYTAFPGQGQQQSFQPPQQQPQYTGYPPQNQPPPQQSFQTGQPPPQPVAPQKMGLTSSQMAQSFTSTPAPSVPAAKAPISSTKIPKIRLSFLTATDQAKFEQLFKSAVGDGQALDGEKVKDLLIRSKLPGTDLMQIWTLSDTTKSGQLLFPEFALAMYLCNLKLVGKDLPQALPEKIANEVSSMVDIISFGVPDDRPAAAPPRSNAPNFNDPSAASSTPSIQQPQPQASNSQLLSQIASQQTGFAAQYIPPQPTGFGNQQPPPQPGFAPQPTGFQQQQQVSFQQNPQATGYQGPMPPMPPMPTSYGSNLSPSQTGIQPPMPLNAQPTGRPGQWGLVNAPASGLPNIDALQQRMMPQPGREGGYTTTGLSGTATVPWAVTKDEKKIYDQLFKAWDGFNKGFIGGDAALEVMGQSGLLKSDLEKIWTLSDPGNKGRLDMDEFAVAMHLIYRKLNGYPVPNQLPPELVPPSTRNFTNSIDTVKSLLSQDAETRKNTGSFLQPQKTGVSYLKNHSFRTDSNGITPGRKDATIFRNNDDDVGYRSSARRRVGGGGRTPSPAQSTSPSSERSSDELSIEQMRKKIREKQVVLDAIDFKDENAAEEDDALDRRDRREAEDLYRRIRRIQEDINTHPKASLRDVDSSAERRALKRRLQRLTDRLPELASQVRKTERSIADAKLELFRLKDAKAHPGSALTVVGTGPGGSVTEADRLKARAKAMMQQRSAALTGKGAPAGEDDPGAAARRLEEENSKAKTERENNERMIKDVEDSVREFSRSLEDTLAQGGEDSTSEHERRRWEDGLGVEDEVRDFIFDLQRSSRSAKVRREDTGRGRGDDTIRDSSHDLTPTRNDRKTESPKPAATPAAGGSYSSYKTAEDRAAFIKQQAEQRMAERLAALGLKPATKSGESVQQRQEREAKERQDRVRQAEAEDAKREEERQRRLADEQPSAPEFGKPGKKPPPPPTRKNRADSAAQRAEAKRKDDEDALKARAEQEGKEQAIKDQQRLQESQTRSMENEAQRQEDEIAKEREASQARLKALEEQVKQGKVKKQEEKRRKQAAEKEAKEKEAKLAAQRAELEAAKERERQLQLQLESLGDEDSSDEEGPQEITPQETTPTNSQVLSREGSIQFPPSKPTPAESEAPTSPPPAPIQSLPSAPPAPGRTPSSSFGADTKNPFFKKMNQASEPAAPTLSSVTSPNGTAESTNPFHRLTQQQESAKSQGLPPPLTSTPTGNRPSRIRPEEDEWSVVDSTSSSDDEDDADKPTGGSAKQLASMLFGTMAPPRPLSAMDDKKLETPTSPAPPTPSTGAAISPPPAPPMPGSFGDDGPPAAAPPPPPPMPGSAAPPPPPMPGSSAPPPMPGFGAPPAPPPPPPGMPGAPPAPPPPPPGAAPGGPPAAVPNLGGLLGDIKKGTGLKKVQTKDRSTASTAGRVLD</sequence>
<keyword evidence="15" id="KW-0009">Actin-binding</keyword>
<dbReference type="InterPro" id="IPR002048">
    <property type="entry name" value="EF_hand_dom"/>
</dbReference>
<dbReference type="Proteomes" id="UP001276659">
    <property type="component" value="Unassembled WGS sequence"/>
</dbReference>
<feature type="compositionally biased region" description="Low complexity" evidence="19">
    <location>
        <begin position="59"/>
        <end position="81"/>
    </location>
</feature>
<feature type="region of interest" description="Disordered" evidence="19">
    <location>
        <begin position="771"/>
        <end position="816"/>
    </location>
</feature>
<evidence type="ECO:0000256" key="2">
    <source>
        <dbReference type="ARBA" id="ARBA00004134"/>
    </source>
</evidence>
<evidence type="ECO:0000256" key="4">
    <source>
        <dbReference type="ARBA" id="ARBA00009351"/>
    </source>
</evidence>
<feature type="domain" description="EH" evidence="20">
    <location>
        <begin position="149"/>
        <end position="237"/>
    </location>
</feature>
<feature type="compositionally biased region" description="Acidic residues" evidence="19">
    <location>
        <begin position="1144"/>
        <end position="1155"/>
    </location>
</feature>
<proteinExistence type="inferred from homology"/>
<evidence type="ECO:0000259" key="20">
    <source>
        <dbReference type="PROSITE" id="PS50031"/>
    </source>
</evidence>
<evidence type="ECO:0000256" key="6">
    <source>
        <dbReference type="ARBA" id="ARBA00015110"/>
    </source>
</evidence>
<evidence type="ECO:0000256" key="10">
    <source>
        <dbReference type="ARBA" id="ARBA00022583"/>
    </source>
</evidence>
<dbReference type="PROSITE" id="PS50031">
    <property type="entry name" value="EH"/>
    <property type="match status" value="2"/>
</dbReference>
<feature type="compositionally biased region" description="Pro residues" evidence="19">
    <location>
        <begin position="1379"/>
        <end position="1446"/>
    </location>
</feature>
<keyword evidence="16" id="KW-0206">Cytoskeleton</keyword>
<name>A0AAD9YXQ4_9LECA</name>
<dbReference type="FunFam" id="1.10.238.10:FF:000349">
    <property type="entry name" value="Actin cytoskeleton-regulatory complex protein PAN1"/>
    <property type="match status" value="1"/>
</dbReference>
<evidence type="ECO:0000256" key="7">
    <source>
        <dbReference type="ARBA" id="ARBA00020728"/>
    </source>
</evidence>
<feature type="compositionally biased region" description="Low complexity" evidence="19">
    <location>
        <begin position="254"/>
        <end position="286"/>
    </location>
</feature>
<dbReference type="CDD" id="cd00052">
    <property type="entry name" value="EH"/>
    <property type="match status" value="2"/>
</dbReference>
<feature type="coiled-coil region" evidence="18">
    <location>
        <begin position="695"/>
        <end position="736"/>
    </location>
</feature>
<dbReference type="PANTHER" id="PTHR11216">
    <property type="entry name" value="EH DOMAIN"/>
    <property type="match status" value="1"/>
</dbReference>
<evidence type="ECO:0000256" key="13">
    <source>
        <dbReference type="ARBA" id="ARBA00023054"/>
    </source>
</evidence>
<keyword evidence="14" id="KW-0472">Membrane</keyword>
<evidence type="ECO:0000256" key="1">
    <source>
        <dbReference type="ARBA" id="ARBA00004125"/>
    </source>
</evidence>
<feature type="compositionally biased region" description="Basic and acidic residues" evidence="19">
    <location>
        <begin position="961"/>
        <end position="993"/>
    </location>
</feature>
<feature type="domain" description="EF-hand" evidence="21">
    <location>
        <begin position="468"/>
        <end position="503"/>
    </location>
</feature>
<dbReference type="InterPro" id="IPR011992">
    <property type="entry name" value="EF-hand-dom_pair"/>
</dbReference>
<feature type="compositionally biased region" description="Low complexity" evidence="19">
    <location>
        <begin position="606"/>
        <end position="617"/>
    </location>
</feature>
<feature type="compositionally biased region" description="Pro residues" evidence="19">
    <location>
        <begin position="1193"/>
        <end position="1211"/>
    </location>
</feature>
<keyword evidence="8" id="KW-1003">Cell membrane</keyword>
<dbReference type="Pfam" id="PF12763">
    <property type="entry name" value="EH"/>
    <property type="match status" value="2"/>
</dbReference>
<evidence type="ECO:0000313" key="22">
    <source>
        <dbReference type="EMBL" id="KAK3167896.1"/>
    </source>
</evidence>
<accession>A0AAD9YXQ4</accession>
<comment type="subcellular location">
    <subcellularLocation>
        <location evidence="3">Cell membrane</location>
        <topology evidence="3">Peripheral membrane protein</topology>
        <orientation evidence="3">Cytoplasmic side</orientation>
    </subcellularLocation>
    <subcellularLocation>
        <location evidence="2">Cytoplasm</location>
        <location evidence="2">Cytoskeleton</location>
        <location evidence="2">Actin patch</location>
    </subcellularLocation>
    <subcellularLocation>
        <location evidence="1">Endosome membrane</location>
        <topology evidence="1">Peripheral membrane protein</topology>
        <orientation evidence="1">Cytoplasmic side</orientation>
    </subcellularLocation>
</comment>
<dbReference type="PANTHER" id="PTHR11216:SF173">
    <property type="entry name" value="ACTIN CYTOSKELETON-REGULATORY COMPLEX PROTEIN PAN1"/>
    <property type="match status" value="1"/>
</dbReference>
<comment type="function">
    <text evidence="17">Component of the PAN1 actin cytoskeleton-regulatory complex required for the internalization of endosomes during actin-coupled endocytosis. The complex links the site of endocytosis to the cell membrane-associated actin cytoskeleton. Mediates uptake of external molecules and vacuolar degradation of plasma membrane proteins. Plays a role in the proper organization of the cell membrane-associated actin cytoskeleton and promotes its destabilization.</text>
</comment>
<evidence type="ECO:0000256" key="3">
    <source>
        <dbReference type="ARBA" id="ARBA00004413"/>
    </source>
</evidence>
<dbReference type="PROSITE" id="PS50222">
    <property type="entry name" value="EF_HAND_2"/>
    <property type="match status" value="1"/>
</dbReference>
<evidence type="ECO:0000256" key="15">
    <source>
        <dbReference type="ARBA" id="ARBA00023203"/>
    </source>
</evidence>
<feature type="compositionally biased region" description="Polar residues" evidence="19">
    <location>
        <begin position="107"/>
        <end position="122"/>
    </location>
</feature>
<dbReference type="GO" id="GO:0006897">
    <property type="term" value="P:endocytosis"/>
    <property type="evidence" value="ECO:0007669"/>
    <property type="project" value="UniProtKB-KW"/>
</dbReference>
<feature type="region of interest" description="Disordered" evidence="19">
    <location>
        <begin position="1"/>
        <end position="132"/>
    </location>
</feature>
<feature type="compositionally biased region" description="Basic and acidic residues" evidence="19">
    <location>
        <begin position="1063"/>
        <end position="1136"/>
    </location>
</feature>
<evidence type="ECO:0000256" key="8">
    <source>
        <dbReference type="ARBA" id="ARBA00022475"/>
    </source>
</evidence>
<feature type="region of interest" description="Disordered" evidence="19">
    <location>
        <begin position="248"/>
        <end position="286"/>
    </location>
</feature>